<keyword evidence="1" id="KW-0547">Nucleotide-binding</keyword>
<name>A0ABT2S7N5_9FIRM</name>
<dbReference type="PROSITE" id="PS50975">
    <property type="entry name" value="ATP_GRASP"/>
    <property type="match status" value="1"/>
</dbReference>
<keyword evidence="4" id="KW-1185">Reference proteome</keyword>
<dbReference type="Gene3D" id="3.30.470.20">
    <property type="entry name" value="ATP-grasp fold, B domain"/>
    <property type="match status" value="1"/>
</dbReference>
<dbReference type="InterPro" id="IPR013815">
    <property type="entry name" value="ATP_grasp_subdomain_1"/>
</dbReference>
<evidence type="ECO:0000259" key="2">
    <source>
        <dbReference type="PROSITE" id="PS50975"/>
    </source>
</evidence>
<feature type="domain" description="ATP-grasp" evidence="2">
    <location>
        <begin position="125"/>
        <end position="323"/>
    </location>
</feature>
<gene>
    <name evidence="3" type="ORF">OCV65_10230</name>
</gene>
<dbReference type="EMBL" id="JAOQJV010000014">
    <property type="protein sequence ID" value="MCU6700604.1"/>
    <property type="molecule type" value="Genomic_DNA"/>
</dbReference>
<comment type="caution">
    <text evidence="3">The sequence shown here is derived from an EMBL/GenBank/DDBJ whole genome shotgun (WGS) entry which is preliminary data.</text>
</comment>
<evidence type="ECO:0000313" key="4">
    <source>
        <dbReference type="Proteomes" id="UP001207605"/>
    </source>
</evidence>
<dbReference type="InterPro" id="IPR011761">
    <property type="entry name" value="ATP-grasp"/>
</dbReference>
<reference evidence="3 4" key="1">
    <citation type="journal article" date="2021" name="ISME Commun">
        <title>Automated analysis of genomic sequences facilitates high-throughput and comprehensive description of bacteria.</title>
        <authorList>
            <person name="Hitch T.C.A."/>
        </authorList>
    </citation>
    <scope>NUCLEOTIDE SEQUENCE [LARGE SCALE GENOMIC DNA]</scope>
    <source>
        <strain evidence="3 4">Sanger_02</strain>
    </source>
</reference>
<proteinExistence type="predicted"/>
<organism evidence="3 4">
    <name type="scientific">Dorea ammoniilytica</name>
    <dbReference type="NCBI Taxonomy" id="2981788"/>
    <lineage>
        <taxon>Bacteria</taxon>
        <taxon>Bacillati</taxon>
        <taxon>Bacillota</taxon>
        <taxon>Clostridia</taxon>
        <taxon>Lachnospirales</taxon>
        <taxon>Lachnospiraceae</taxon>
        <taxon>Dorea</taxon>
    </lineage>
</organism>
<dbReference type="RefSeq" id="WP_262581948.1">
    <property type="nucleotide sequence ID" value="NZ_JAOQJV010000014.1"/>
</dbReference>
<dbReference type="Proteomes" id="UP001207605">
    <property type="component" value="Unassembled WGS sequence"/>
</dbReference>
<keyword evidence="1" id="KW-0067">ATP-binding</keyword>
<dbReference type="SUPFAM" id="SSF56059">
    <property type="entry name" value="Glutathione synthetase ATP-binding domain-like"/>
    <property type="match status" value="1"/>
</dbReference>
<sequence>MEFKEREFIPVLLGGDINTYSVARAFYEQYQVKSYVFGKYQTGPSFRSKITIYEGNQAIDTDDYFMKRINRFANEHKDKKILLIGCGDSYVALASRHKNELPANVIAPYIDFDLMDSLQQKERFYELCEKHGVAYPKTIVYKREMGLDFACDYPYPVILKPSNSIAYWEHPFETQKKIYKIKDRAELEKVIEEIYGAGYDDDLIIQDMIPGNDEYMRVLTSYSDRDGKVKMMCLGHVLLEEHTPHGLGNHAVIITEPNKELMGRVKNLLEDLHYVGFSNFDIKYDQRDNTYRFFEINTRQGRSNYYVTGSGFNVAKYFVEDYIYHNELPYEEATEEHLWMTVPKGVAYKHVKNPEYVAKMKKLVSEGKMVNPVFKKGDLGLNRFLRMVKTHLKQYKYFDTYYN</sequence>
<evidence type="ECO:0000256" key="1">
    <source>
        <dbReference type="PROSITE-ProRule" id="PRU00409"/>
    </source>
</evidence>
<protein>
    <submittedName>
        <fullName evidence="3">ATP-grasp domain-containing protein</fullName>
    </submittedName>
</protein>
<accession>A0ABT2S7N5</accession>
<dbReference type="Gene3D" id="3.30.1490.20">
    <property type="entry name" value="ATP-grasp fold, A domain"/>
    <property type="match status" value="1"/>
</dbReference>
<evidence type="ECO:0000313" key="3">
    <source>
        <dbReference type="EMBL" id="MCU6700604.1"/>
    </source>
</evidence>